<dbReference type="PANTHER" id="PTHR32063:SF34">
    <property type="entry name" value="MULTIDRUG RESISTANCE PROTEIN MDTC"/>
    <property type="match status" value="1"/>
</dbReference>
<evidence type="ECO:0000256" key="6">
    <source>
        <dbReference type="ARBA" id="ARBA00022989"/>
    </source>
</evidence>
<organism evidence="9 10">
    <name type="scientific">Silvanigrella aquatica</name>
    <dbReference type="NCBI Taxonomy" id="1915309"/>
    <lineage>
        <taxon>Bacteria</taxon>
        <taxon>Pseudomonadati</taxon>
        <taxon>Bdellovibrionota</taxon>
        <taxon>Oligoflexia</taxon>
        <taxon>Silvanigrellales</taxon>
        <taxon>Silvanigrellaceae</taxon>
        <taxon>Silvanigrella</taxon>
    </lineage>
</organism>
<feature type="transmembrane region" description="Helical" evidence="8">
    <location>
        <begin position="338"/>
        <end position="354"/>
    </location>
</feature>
<dbReference type="EMBL" id="CP017834">
    <property type="protein sequence ID" value="APJ04307.1"/>
    <property type="molecule type" value="Genomic_DNA"/>
</dbReference>
<dbReference type="GO" id="GO:0042910">
    <property type="term" value="F:xenobiotic transmembrane transporter activity"/>
    <property type="evidence" value="ECO:0007669"/>
    <property type="project" value="TreeGrafter"/>
</dbReference>
<dbReference type="FunFam" id="1.20.1640.10:FF:000001">
    <property type="entry name" value="Efflux pump membrane transporter"/>
    <property type="match status" value="1"/>
</dbReference>
<dbReference type="Gene3D" id="3.30.70.1320">
    <property type="entry name" value="Multidrug efflux transporter AcrB pore domain like"/>
    <property type="match status" value="1"/>
</dbReference>
<feature type="transmembrane region" description="Helical" evidence="8">
    <location>
        <begin position="464"/>
        <end position="487"/>
    </location>
</feature>
<keyword evidence="3" id="KW-1003">Cell membrane</keyword>
<feature type="transmembrane region" description="Helical" evidence="8">
    <location>
        <begin position="12"/>
        <end position="33"/>
    </location>
</feature>
<evidence type="ECO:0000256" key="7">
    <source>
        <dbReference type="ARBA" id="ARBA00023136"/>
    </source>
</evidence>
<proteinExistence type="predicted"/>
<keyword evidence="7 8" id="KW-0472">Membrane</keyword>
<dbReference type="PRINTS" id="PR00702">
    <property type="entry name" value="ACRIFLAVINRP"/>
</dbReference>
<feature type="transmembrane region" description="Helical" evidence="8">
    <location>
        <begin position="861"/>
        <end position="878"/>
    </location>
</feature>
<evidence type="ECO:0000313" key="9">
    <source>
        <dbReference type="EMBL" id="APJ04307.1"/>
    </source>
</evidence>
<dbReference type="Gene3D" id="3.30.2090.10">
    <property type="entry name" value="Multidrug efflux transporter AcrB TolC docking domain, DN and DC subdomains"/>
    <property type="match status" value="2"/>
</dbReference>
<keyword evidence="5 8" id="KW-0812">Transmembrane</keyword>
<feature type="transmembrane region" description="Helical" evidence="8">
    <location>
        <begin position="432"/>
        <end position="452"/>
    </location>
</feature>
<evidence type="ECO:0000313" key="10">
    <source>
        <dbReference type="Proteomes" id="UP000184731"/>
    </source>
</evidence>
<accession>A0A1L4D287</accession>
<dbReference type="SUPFAM" id="SSF82866">
    <property type="entry name" value="Multidrug efflux transporter AcrB transmembrane domain"/>
    <property type="match status" value="2"/>
</dbReference>
<name>A0A1L4D287_9BACT</name>
<feature type="transmembrane region" description="Helical" evidence="8">
    <location>
        <begin position="911"/>
        <end position="936"/>
    </location>
</feature>
<dbReference type="Proteomes" id="UP000184731">
    <property type="component" value="Chromosome"/>
</dbReference>
<reference evidence="9 10" key="1">
    <citation type="submission" date="2016-10" db="EMBL/GenBank/DDBJ databases">
        <title>Silvanigrella aquatica sp. nov., isolated from a freshwater lake located in the Black Forest, Germany, description of Silvanigrellaceae fam. nov., Silvanigrellales ord. nov., reclassification of the order Bdellovibrionales in the class Oligoflexia, reclassification of the families Bacteriovoracaceae and Halobacteriovoraceae in the new order Bacteriovoracales ord. nov., and reclassification of the family Pseudobacteriovoracaceae in the order Oligoflexiales.</title>
        <authorList>
            <person name="Hahn M.W."/>
            <person name="Schmidt J."/>
            <person name="Koll U."/>
            <person name="Rohde M."/>
            <person name="Verbag S."/>
            <person name="Pitt A."/>
            <person name="Nakai R."/>
            <person name="Naganuma T."/>
            <person name="Lang E."/>
        </authorList>
    </citation>
    <scope>NUCLEOTIDE SEQUENCE [LARGE SCALE GENOMIC DNA]</scope>
    <source>
        <strain evidence="9 10">MWH-Nonnen-W8red</strain>
    </source>
</reference>
<dbReference type="InterPro" id="IPR001036">
    <property type="entry name" value="Acrflvin-R"/>
</dbReference>
<comment type="subcellular location">
    <subcellularLocation>
        <location evidence="1">Cell inner membrane</location>
        <topology evidence="1">Multi-pass membrane protein</topology>
    </subcellularLocation>
</comment>
<dbReference type="Gene3D" id="1.20.1640.10">
    <property type="entry name" value="Multidrug efflux transporter AcrB transmembrane domain"/>
    <property type="match status" value="2"/>
</dbReference>
<sequence>MKSLSTPFIERPIATSLFATIIILAGILAFRFLPVSQLPQIEFPTILVQASLPGASPEIMASSVATPLERQLGKIAGIAELTSSSSTGSTRVIIQFDLSRNIDGAARDVQAAINASLSQLPTDLPGNPTYRKVNPADAPIMIIALTSQIYSKGQIYDAASTILQQKVSQINGVGQVVVGGSSLPGVRVELNPNALNHYGISLETVRAAIQSANANKPKGHISDQYKTYDIITNDQIFKAYQYKPLVVTYSNGAPVTLNDLGDVVDSVEDIRNAGLADGKPSVLLIIFKQPGENVIETVDRVNEMMPHLKASIPAGIDMTVAMDRTPTIRASLRDVEKTLVISILLVILVVFLFLKNMSATIIPSIAVPLSLLGTFGIMYFLDYSLDNLSLMALTISTGFVVDDAIVVLENITRHIEDGMNPKQAALLGSKEVGFTVLSMSISLIAVFIPILLMGGIVGRLFREFAVTLSLAILVSLVVSLTITPTMCAKMLKSKKDNHKSIHSDEIKDKNRINFADKSKYFYDKSLQWALNHPRFMLSLTLLTVALSVFLYIVVPKGFFPQQDTGRIMGSIQADQNISFHSMEQKFTRFVEIIKADPAVAHVVGYTGGGSINSGNVYITLKPVEERKISPDLVINRLRGKVSEITGAKIFMQAAQDLVIGGRQGGAQFQYALAADSIPELNNWGQIIMNRVNLLPGIADVNFDQKDHGLESFVNIDHDAAARFGITPLSIDNTLYDAFGQRQVSVMYKSMNQYHVVMEVAPKYWQSPEFLNDIYLSSSEKTLVPLSAIAKYSANSSLLSVNHQDQFPATTLSFNLLPGVALGDAVSLIEKTVKEMNLPPSIRASFQGAAKAFQASLSTQPYLILAAIITVYIVLGILYESLIHPVTILSTIPSAGVGALLALIITGTDLSLIALIGIILLIGIVKKNAIMMIDFALHVKRNENKSSQEAIYQAALLRFRPIMMTTMAALLGAVPLAFGSGVGSELRKPLGISIIGGLIVSQFLTLYTTPIIYLYFEKISNWYQNKRQQQNGKTYEQPEI</sequence>
<gene>
    <name evidence="9" type="ORF">AXG55_10475</name>
</gene>
<feature type="transmembrane region" description="Helical" evidence="8">
    <location>
        <begin position="535"/>
        <end position="554"/>
    </location>
</feature>
<dbReference type="FunFam" id="3.30.70.1430:FF:000001">
    <property type="entry name" value="Efflux pump membrane transporter"/>
    <property type="match status" value="1"/>
</dbReference>
<dbReference type="GO" id="GO:0005886">
    <property type="term" value="C:plasma membrane"/>
    <property type="evidence" value="ECO:0007669"/>
    <property type="project" value="UniProtKB-SubCell"/>
</dbReference>
<protein>
    <submittedName>
        <fullName evidence="9">Multidrug transporter subunit MdtC</fullName>
    </submittedName>
</protein>
<feature type="transmembrane region" description="Helical" evidence="8">
    <location>
        <begin position="956"/>
        <end position="977"/>
    </location>
</feature>
<dbReference type="RefSeq" id="WP_148698064.1">
    <property type="nucleotide sequence ID" value="NZ_CP017834.1"/>
</dbReference>
<keyword evidence="4" id="KW-0997">Cell inner membrane</keyword>
<evidence type="ECO:0000256" key="8">
    <source>
        <dbReference type="SAM" id="Phobius"/>
    </source>
</evidence>
<keyword evidence="2" id="KW-0813">Transport</keyword>
<feature type="transmembrane region" description="Helical" evidence="8">
    <location>
        <begin position="361"/>
        <end position="381"/>
    </location>
</feature>
<dbReference type="SUPFAM" id="SSF82693">
    <property type="entry name" value="Multidrug efflux transporter AcrB pore domain, PN1, PN2, PC1 and PC2 subdomains"/>
    <property type="match status" value="4"/>
</dbReference>
<dbReference type="NCBIfam" id="NF033617">
    <property type="entry name" value="RND_permease_2"/>
    <property type="match status" value="1"/>
</dbReference>
<evidence type="ECO:0000256" key="4">
    <source>
        <dbReference type="ARBA" id="ARBA00022519"/>
    </source>
</evidence>
<dbReference type="OrthoDB" id="9807612at2"/>
<feature type="transmembrane region" description="Helical" evidence="8">
    <location>
        <begin position="989"/>
        <end position="1015"/>
    </location>
</feature>
<dbReference type="AlphaFoldDB" id="A0A1L4D287"/>
<evidence type="ECO:0000256" key="1">
    <source>
        <dbReference type="ARBA" id="ARBA00004429"/>
    </source>
</evidence>
<dbReference type="InterPro" id="IPR027463">
    <property type="entry name" value="AcrB_DN_DC_subdom"/>
</dbReference>
<evidence type="ECO:0000256" key="2">
    <source>
        <dbReference type="ARBA" id="ARBA00022448"/>
    </source>
</evidence>
<evidence type="ECO:0000256" key="3">
    <source>
        <dbReference type="ARBA" id="ARBA00022475"/>
    </source>
</evidence>
<dbReference type="PANTHER" id="PTHR32063">
    <property type="match status" value="1"/>
</dbReference>
<dbReference type="KEGG" id="saqi:AXG55_10475"/>
<keyword evidence="6 8" id="KW-1133">Transmembrane helix</keyword>
<dbReference type="Gene3D" id="3.30.70.1440">
    <property type="entry name" value="Multidrug efflux transporter AcrB pore domain"/>
    <property type="match status" value="1"/>
</dbReference>
<evidence type="ECO:0000256" key="5">
    <source>
        <dbReference type="ARBA" id="ARBA00022692"/>
    </source>
</evidence>
<dbReference type="Gene3D" id="3.30.70.1430">
    <property type="entry name" value="Multidrug efflux transporter AcrB pore domain"/>
    <property type="match status" value="2"/>
</dbReference>
<dbReference type="SUPFAM" id="SSF82714">
    <property type="entry name" value="Multidrug efflux transporter AcrB TolC docking domain, DN and DC subdomains"/>
    <property type="match status" value="2"/>
</dbReference>
<keyword evidence="10" id="KW-1185">Reference proteome</keyword>
<dbReference type="Pfam" id="PF00873">
    <property type="entry name" value="ACR_tran"/>
    <property type="match status" value="1"/>
</dbReference>
<dbReference type="STRING" id="1915309.AXG55_10475"/>